<proteinExistence type="predicted"/>
<dbReference type="PANTHER" id="PTHR33281:SF19">
    <property type="entry name" value="VOLTAGE-DEPENDENT ANION CHANNEL-FORMING PROTEIN YNEE"/>
    <property type="match status" value="1"/>
</dbReference>
<evidence type="ECO:0000256" key="2">
    <source>
        <dbReference type="ARBA" id="ARBA00022448"/>
    </source>
</evidence>
<keyword evidence="10" id="KW-1185">Reference proteome</keyword>
<feature type="region of interest" description="Disordered" evidence="8">
    <location>
        <begin position="63"/>
        <end position="82"/>
    </location>
</feature>
<evidence type="ECO:0000256" key="5">
    <source>
        <dbReference type="ARBA" id="ARBA00022989"/>
    </source>
</evidence>
<dbReference type="AlphaFoldDB" id="A0A830I039"/>
<dbReference type="EMBL" id="BNJQ01000032">
    <property type="protein sequence ID" value="GHP11061.1"/>
    <property type="molecule type" value="Genomic_DNA"/>
</dbReference>
<dbReference type="GO" id="GO:0005254">
    <property type="term" value="F:chloride channel activity"/>
    <property type="evidence" value="ECO:0007669"/>
    <property type="project" value="InterPro"/>
</dbReference>
<dbReference type="GO" id="GO:0005886">
    <property type="term" value="C:plasma membrane"/>
    <property type="evidence" value="ECO:0007669"/>
    <property type="project" value="UniProtKB-SubCell"/>
</dbReference>
<dbReference type="InterPro" id="IPR044669">
    <property type="entry name" value="YneE/VCCN1/2-like"/>
</dbReference>
<dbReference type="PANTHER" id="PTHR33281">
    <property type="entry name" value="UPF0187 PROTEIN YNEE"/>
    <property type="match status" value="1"/>
</dbReference>
<comment type="caution">
    <text evidence="9">The sequence shown here is derived from an EMBL/GenBank/DDBJ whole genome shotgun (WGS) entry which is preliminary data.</text>
</comment>
<feature type="compositionally biased region" description="Low complexity" evidence="8">
    <location>
        <begin position="1"/>
        <end position="29"/>
    </location>
</feature>
<keyword evidence="4" id="KW-0812">Transmembrane</keyword>
<keyword evidence="3" id="KW-1003">Cell membrane</keyword>
<comment type="subcellular location">
    <subcellularLocation>
        <location evidence="1">Cell membrane</location>
        <topology evidence="1">Multi-pass membrane protein</topology>
    </subcellularLocation>
</comment>
<feature type="compositionally biased region" description="Gly residues" evidence="8">
    <location>
        <begin position="65"/>
        <end position="74"/>
    </location>
</feature>
<feature type="region of interest" description="Disordered" evidence="8">
    <location>
        <begin position="1"/>
        <end position="38"/>
    </location>
</feature>
<evidence type="ECO:0000256" key="3">
    <source>
        <dbReference type="ARBA" id="ARBA00022475"/>
    </source>
</evidence>
<evidence type="ECO:0000313" key="10">
    <source>
        <dbReference type="Proteomes" id="UP000660262"/>
    </source>
</evidence>
<gene>
    <name evidence="9" type="ORF">PPROV_000979100</name>
</gene>
<protein>
    <submittedName>
        <fullName evidence="9">Uncharacterized protein</fullName>
    </submittedName>
</protein>
<evidence type="ECO:0000256" key="6">
    <source>
        <dbReference type="ARBA" id="ARBA00023065"/>
    </source>
</evidence>
<evidence type="ECO:0000256" key="7">
    <source>
        <dbReference type="ARBA" id="ARBA00023136"/>
    </source>
</evidence>
<evidence type="ECO:0000256" key="4">
    <source>
        <dbReference type="ARBA" id="ARBA00022692"/>
    </source>
</evidence>
<name>A0A830I039_9CHLO</name>
<keyword evidence="7" id="KW-0472">Membrane</keyword>
<dbReference type="Proteomes" id="UP000660262">
    <property type="component" value="Unassembled WGS sequence"/>
</dbReference>
<keyword evidence="5" id="KW-1133">Transmembrane helix</keyword>
<sequence>MCTSSSSSSSSSSSASSPDLGASSASGSDADADADALPEVFSPLQHSKHTSLFVSLDERTDAAKAGGGRGVGTGREGDGPRIDKINSVRAELLRADPGLNQSLISSGTTISQLFTQDKWENHRSVRRYWTALRDIAGSTVFRRVTPPCLLAAFWAACCCALGLAAPATPLTLTGHAIALLLVFRTNQAYARFHEGRALWGQLVASSRDVARLTGAFASVSSQATRDEAAGLLRLVDAYAWVMKGHLRSGRTREDPNDPSAYRDDPAPFVRTVLAPDEADSVLLATNKPLHVTLLMTDCVRNMGGDVPVETRQTLLDAVKELARICGGCERLLSTPIPLSYTRHTGRALMIWLLCVPAALQAHMGWLTVPVVFVMSYLLIGIDEIGVQIEEPFAILPLRPLCDTIRRDVRLVAEHYGLRDRLL</sequence>
<evidence type="ECO:0000256" key="8">
    <source>
        <dbReference type="SAM" id="MobiDB-lite"/>
    </source>
</evidence>
<accession>A0A830I039</accession>
<reference evidence="9" key="1">
    <citation type="submission" date="2020-10" db="EMBL/GenBank/DDBJ databases">
        <title>Unveiling of a novel bifunctional photoreceptor, Dualchrome1, isolated from a cosmopolitan green alga.</title>
        <authorList>
            <person name="Suzuki S."/>
            <person name="Kawachi M."/>
        </authorList>
    </citation>
    <scope>NUCLEOTIDE SEQUENCE</scope>
    <source>
        <strain evidence="9">NIES 2893</strain>
    </source>
</reference>
<evidence type="ECO:0000313" key="9">
    <source>
        <dbReference type="EMBL" id="GHP11061.1"/>
    </source>
</evidence>
<dbReference type="OrthoDB" id="1368at2759"/>
<organism evidence="9 10">
    <name type="scientific">Pycnococcus provasolii</name>
    <dbReference type="NCBI Taxonomy" id="41880"/>
    <lineage>
        <taxon>Eukaryota</taxon>
        <taxon>Viridiplantae</taxon>
        <taxon>Chlorophyta</taxon>
        <taxon>Pseudoscourfieldiophyceae</taxon>
        <taxon>Pseudoscourfieldiales</taxon>
        <taxon>Pycnococcaceae</taxon>
        <taxon>Pycnococcus</taxon>
    </lineage>
</organism>
<keyword evidence="2" id="KW-0813">Transport</keyword>
<evidence type="ECO:0000256" key="1">
    <source>
        <dbReference type="ARBA" id="ARBA00004651"/>
    </source>
</evidence>
<keyword evidence="6" id="KW-0406">Ion transport</keyword>
<dbReference type="Pfam" id="PF25539">
    <property type="entry name" value="Bestrophin_2"/>
    <property type="match status" value="1"/>
</dbReference>